<name>A0A6A3NTN7_9STRA</name>
<dbReference type="EMBL" id="QXFV01000139">
    <property type="protein sequence ID" value="KAE9048917.1"/>
    <property type="molecule type" value="Genomic_DNA"/>
</dbReference>
<proteinExistence type="predicted"/>
<evidence type="ECO:0000313" key="4">
    <source>
        <dbReference type="Proteomes" id="UP000429607"/>
    </source>
</evidence>
<evidence type="ECO:0000313" key="5">
    <source>
        <dbReference type="Proteomes" id="UP000434957"/>
    </source>
</evidence>
<feature type="compositionally biased region" description="Polar residues" evidence="1">
    <location>
        <begin position="393"/>
        <end position="417"/>
    </location>
</feature>
<feature type="region of interest" description="Disordered" evidence="1">
    <location>
        <begin position="330"/>
        <end position="372"/>
    </location>
</feature>
<evidence type="ECO:0000313" key="2">
    <source>
        <dbReference type="EMBL" id="KAE9048917.1"/>
    </source>
</evidence>
<comment type="caution">
    <text evidence="2">The sequence shown here is derived from an EMBL/GenBank/DDBJ whole genome shotgun (WGS) entry which is preliminary data.</text>
</comment>
<dbReference type="EMBL" id="QXFT01000140">
    <property type="protein sequence ID" value="KAE9353429.1"/>
    <property type="molecule type" value="Genomic_DNA"/>
</dbReference>
<protein>
    <submittedName>
        <fullName evidence="2">Uncharacterized protein</fullName>
    </submittedName>
</protein>
<feature type="compositionally biased region" description="Low complexity" evidence="1">
    <location>
        <begin position="1011"/>
        <end position="1058"/>
    </location>
</feature>
<feature type="compositionally biased region" description="Pro residues" evidence="1">
    <location>
        <begin position="996"/>
        <end position="1010"/>
    </location>
</feature>
<feature type="region of interest" description="Disordered" evidence="1">
    <location>
        <begin position="814"/>
        <end position="856"/>
    </location>
</feature>
<dbReference type="Proteomes" id="UP000434957">
    <property type="component" value="Unassembled WGS sequence"/>
</dbReference>
<dbReference type="Proteomes" id="UP000429607">
    <property type="component" value="Unassembled WGS sequence"/>
</dbReference>
<sequence length="1099" mass="114277">MARGARGVTCRECGCLNFSSEHDVCDSCRSQAPIFRPTARRAAASAAANASNSRRNEDATHAQSKKRRHEDTTNTSNKRHAEDKPKPAPPASAAQATAKRQPDVIDLISDDDEEEEDQVEVQQVVAQSLESHKQETERCREQEQERTLFQSRVFPSVAFVASDFPTLEAGGLMRKRAAEKDLVQSQPTGAVTQVKDDQMSASQPAPVVAREAKQKEVHPKPTEPRPPPAVTKEKKEEVETTVAKVQTVEPLENQVLDTRTHSTAGGNVQAGVGIDASAAVEESKPVEDKAADHEDPFFQARVFDSVAFQASDFVTVFDGLAVARRSHPPVVAASSSTATSTTVGSAAATGPASTKTIGGTQPAQASTAATPALPSTASAASLNAATKGVPEVKTSTAPAKTTLQSAVTTPPKETSATAVPVKPNTASASANVTIPAPKPSAATGTAATVSVAASKQIPAQAPSITGQASSASGGTVATTTTAAGAPKAAPPSTVASTTPPLSAPVALKPSPSVSTSTKSTATTTAAAPTATSSTPITASSAPPTQVSSASAANSEQTQSNDSANVLLPKKKHPDGVRSVIVKQRHSESPATESKASSDVDGVQFVKVTAAPFEVVRDVPVEAPVLGYCSPEFLAFMRECGGEDVDEDDDPEEVSLSQLKLLNIVDLTNLSDSDDMDSDSESPAPTPRAGVASVTELKNEVSAIGGAGQPTAAATPLVSGKRTWFVPTLDSERKRAKPEKVMCELCEESGVPSRLTRCFTCMKYYHKKCAKENGDENICWNCELGSMIDDSELDAEHDKHDSEYLAYLRAIRRASSPVAGEGEEEEEGDEEEDEEEEEGDENQRDGAEGATGGDDVEMATTEEGGAASKPFAEGNNSQNPGKQRWMEFIGGATADIDASFHEVTNRIAEELRDEEKKQLYSRGFVSREEFEAQMTEVEEHYITEEARLQQLEREKAIEARKAAEARKAQVAAEQAAASAASTGVQPAAGAAGATAPAPSPAPTPAPAPAPAPTAAATNASNATPSSTMATAVSTDPPNIAPVAPVTTTAAPPAQPVTPAVTHAAASAPSFMAAPTAAFAAVFKATMSRLAPGAPPRAPQP</sequence>
<evidence type="ECO:0000256" key="1">
    <source>
        <dbReference type="SAM" id="MobiDB-lite"/>
    </source>
</evidence>
<evidence type="ECO:0000313" key="3">
    <source>
        <dbReference type="EMBL" id="KAE9353429.1"/>
    </source>
</evidence>
<organism evidence="2 4">
    <name type="scientific">Phytophthora rubi</name>
    <dbReference type="NCBI Taxonomy" id="129364"/>
    <lineage>
        <taxon>Eukaryota</taxon>
        <taxon>Sar</taxon>
        <taxon>Stramenopiles</taxon>
        <taxon>Oomycota</taxon>
        <taxon>Peronosporomycetes</taxon>
        <taxon>Peronosporales</taxon>
        <taxon>Peronosporaceae</taxon>
        <taxon>Phytophthora</taxon>
    </lineage>
</organism>
<feature type="compositionally biased region" description="Low complexity" evidence="1">
    <location>
        <begin position="967"/>
        <end position="995"/>
    </location>
</feature>
<gene>
    <name evidence="2" type="ORF">PR001_g3639</name>
    <name evidence="3" type="ORF">PR003_g3878</name>
</gene>
<feature type="region of interest" description="Disordered" evidence="1">
    <location>
        <begin position="39"/>
        <end position="102"/>
    </location>
</feature>
<feature type="compositionally biased region" description="Low complexity" evidence="1">
    <location>
        <begin position="465"/>
        <end position="544"/>
    </location>
</feature>
<keyword evidence="5" id="KW-1185">Reference proteome</keyword>
<feature type="compositionally biased region" description="Low complexity" evidence="1">
    <location>
        <begin position="91"/>
        <end position="102"/>
    </location>
</feature>
<accession>A0A6A3NTN7</accession>
<feature type="compositionally biased region" description="Acidic residues" evidence="1">
    <location>
        <begin position="820"/>
        <end position="839"/>
    </location>
</feature>
<reference evidence="2 4" key="1">
    <citation type="submission" date="2018-09" db="EMBL/GenBank/DDBJ databases">
        <title>Genomic investigation of the strawberry pathogen Phytophthora fragariae indicates pathogenicity is determined by transcriptional variation in three key races.</title>
        <authorList>
            <person name="Adams T.M."/>
            <person name="Armitage A.D."/>
            <person name="Sobczyk M.K."/>
            <person name="Bates H.J."/>
            <person name="Dunwell J.M."/>
            <person name="Nellist C.F."/>
            <person name="Harrison R.J."/>
        </authorList>
    </citation>
    <scope>NUCLEOTIDE SEQUENCE [LARGE SCALE GENOMIC DNA]</scope>
    <source>
        <strain evidence="2 4">SCRP249</strain>
        <strain evidence="3 5">SCRP333</strain>
    </source>
</reference>
<feature type="region of interest" description="Disordered" evidence="1">
    <location>
        <begin position="461"/>
        <end position="575"/>
    </location>
</feature>
<feature type="compositionally biased region" description="Basic and acidic residues" evidence="1">
    <location>
        <begin position="210"/>
        <end position="223"/>
    </location>
</feature>
<feature type="region of interest" description="Disordered" evidence="1">
    <location>
        <begin position="958"/>
        <end position="1058"/>
    </location>
</feature>
<feature type="compositionally biased region" description="Low complexity" evidence="1">
    <location>
        <begin position="40"/>
        <end position="53"/>
    </location>
</feature>
<feature type="compositionally biased region" description="Polar residues" evidence="1">
    <location>
        <begin position="545"/>
        <end position="563"/>
    </location>
</feature>
<dbReference type="AlphaFoldDB" id="A0A6A3NTN7"/>
<feature type="region of interest" description="Disordered" evidence="1">
    <location>
        <begin position="389"/>
        <end position="422"/>
    </location>
</feature>
<feature type="region of interest" description="Disordered" evidence="1">
    <location>
        <begin position="180"/>
        <end position="235"/>
    </location>
</feature>
<feature type="region of interest" description="Disordered" evidence="1">
    <location>
        <begin position="669"/>
        <end position="690"/>
    </location>
</feature>